<feature type="chain" id="PRO_5005190502" description="Transmembrane protein" evidence="6">
    <location>
        <begin position="19"/>
        <end position="115"/>
    </location>
</feature>
<dbReference type="GO" id="GO:0009539">
    <property type="term" value="C:photosystem II reaction center"/>
    <property type="evidence" value="ECO:0007669"/>
    <property type="project" value="InterPro"/>
</dbReference>
<name>A0A0G4GI32_9ALVE</name>
<keyword evidence="3 5" id="KW-1133">Transmembrane helix</keyword>
<keyword evidence="2 5" id="KW-0812">Transmembrane</keyword>
<organism evidence="7">
    <name type="scientific">Chromera velia CCMP2878</name>
    <dbReference type="NCBI Taxonomy" id="1169474"/>
    <lineage>
        <taxon>Eukaryota</taxon>
        <taxon>Sar</taxon>
        <taxon>Alveolata</taxon>
        <taxon>Colpodellida</taxon>
        <taxon>Chromeraceae</taxon>
        <taxon>Chromera</taxon>
    </lineage>
</organism>
<dbReference type="AlphaFoldDB" id="A0A0G4GI32"/>
<evidence type="ECO:0008006" key="8">
    <source>
        <dbReference type="Google" id="ProtNLM"/>
    </source>
</evidence>
<gene>
    <name evidence="7" type="ORF">Cvel_21989</name>
</gene>
<dbReference type="InterPro" id="IPR037266">
    <property type="entry name" value="PSII_PsbL_sf"/>
</dbReference>
<evidence type="ECO:0000256" key="3">
    <source>
        <dbReference type="ARBA" id="ARBA00022989"/>
    </source>
</evidence>
<evidence type="ECO:0000256" key="4">
    <source>
        <dbReference type="ARBA" id="ARBA00023136"/>
    </source>
</evidence>
<reference evidence="7" key="1">
    <citation type="submission" date="2014-11" db="EMBL/GenBank/DDBJ databases">
        <authorList>
            <person name="Otto D Thomas"/>
            <person name="Naeem Raeece"/>
        </authorList>
    </citation>
    <scope>NUCLEOTIDE SEQUENCE</scope>
</reference>
<feature type="signal peptide" evidence="6">
    <location>
        <begin position="1"/>
        <end position="18"/>
    </location>
</feature>
<evidence type="ECO:0000256" key="5">
    <source>
        <dbReference type="SAM" id="Phobius"/>
    </source>
</evidence>
<keyword evidence="4 5" id="KW-0472">Membrane</keyword>
<accession>A0A0G4GI32</accession>
<proteinExistence type="predicted"/>
<dbReference type="VEuPathDB" id="CryptoDB:Cvel_21989"/>
<comment type="subcellular location">
    <subcellularLocation>
        <location evidence="1">Membrane</location>
        <topology evidence="1">Single-pass membrane protein</topology>
    </subcellularLocation>
</comment>
<dbReference type="Pfam" id="PF02419">
    <property type="entry name" value="PsbL"/>
    <property type="match status" value="1"/>
</dbReference>
<dbReference type="SUPFAM" id="SSF161017">
    <property type="entry name" value="Photosystem II reaction center protein L, PsbL"/>
    <property type="match status" value="1"/>
</dbReference>
<feature type="transmembrane region" description="Helical" evidence="5">
    <location>
        <begin position="95"/>
        <end position="114"/>
    </location>
</feature>
<dbReference type="InterPro" id="IPR003372">
    <property type="entry name" value="PSII_PsbL"/>
</dbReference>
<protein>
    <recommendedName>
        <fullName evidence="8">Transmembrane protein</fullName>
    </recommendedName>
</protein>
<dbReference type="GO" id="GO:0005737">
    <property type="term" value="C:cytoplasm"/>
    <property type="evidence" value="ECO:0007669"/>
    <property type="project" value="UniProtKB-ARBA"/>
</dbReference>
<sequence length="115" mass="12656">MFKALLATVAAFALGANAFVPSAPSMPRLKQSLLSKSSSSSTEAPVAAQLFAQQPSDFEKLYAEVMNMNVDDMEVRSEVSERPSIMALDFNRTSLFWGMLLMLVLGVLFSSYFFN</sequence>
<evidence type="ECO:0000313" key="7">
    <source>
        <dbReference type="EMBL" id="CEM29413.1"/>
    </source>
</evidence>
<evidence type="ECO:0000256" key="2">
    <source>
        <dbReference type="ARBA" id="ARBA00022692"/>
    </source>
</evidence>
<evidence type="ECO:0000256" key="1">
    <source>
        <dbReference type="ARBA" id="ARBA00004167"/>
    </source>
</evidence>
<dbReference type="EMBL" id="CDMZ01001235">
    <property type="protein sequence ID" value="CEM29413.1"/>
    <property type="molecule type" value="Genomic_DNA"/>
</dbReference>
<keyword evidence="6" id="KW-0732">Signal</keyword>
<dbReference type="GO" id="GO:0015979">
    <property type="term" value="P:photosynthesis"/>
    <property type="evidence" value="ECO:0007669"/>
    <property type="project" value="InterPro"/>
</dbReference>
<evidence type="ECO:0000256" key="6">
    <source>
        <dbReference type="SAM" id="SignalP"/>
    </source>
</evidence>